<reference evidence="1" key="1">
    <citation type="submission" date="2019-12" db="EMBL/GenBank/DDBJ databases">
        <title>Novel species isolated from a subtropical stream in China.</title>
        <authorList>
            <person name="Lu H."/>
        </authorList>
    </citation>
    <scope>NUCLEOTIDE SEQUENCE [LARGE SCALE GENOMIC DNA]</scope>
    <source>
        <strain evidence="1">FT81W</strain>
    </source>
</reference>
<protein>
    <submittedName>
        <fullName evidence="1">Uncharacterized protein</fullName>
    </submittedName>
</protein>
<gene>
    <name evidence="1" type="ORF">GTP90_10935</name>
</gene>
<sequence>MSASNNLTYTDFATPGYASNVAAAARQLVAALFAVKPRPAVVADEVVSPRQKASAAAWLNSMANDCERHSPSLSAELRFLASRG</sequence>
<dbReference type="AlphaFoldDB" id="A0A845GK66"/>
<dbReference type="RefSeq" id="WP_161083552.1">
    <property type="nucleotide sequence ID" value="NZ_WWCX01000013.1"/>
</dbReference>
<evidence type="ECO:0000313" key="1">
    <source>
        <dbReference type="EMBL" id="MYM94371.1"/>
    </source>
</evidence>
<dbReference type="Proteomes" id="UP000447355">
    <property type="component" value="Unassembled WGS sequence"/>
</dbReference>
<proteinExistence type="predicted"/>
<dbReference type="EMBL" id="WWCX01000013">
    <property type="protein sequence ID" value="MYM94371.1"/>
    <property type="molecule type" value="Genomic_DNA"/>
</dbReference>
<organism evidence="1 2">
    <name type="scientific">Duganella vulcania</name>
    <dbReference type="NCBI Taxonomy" id="2692166"/>
    <lineage>
        <taxon>Bacteria</taxon>
        <taxon>Pseudomonadati</taxon>
        <taxon>Pseudomonadota</taxon>
        <taxon>Betaproteobacteria</taxon>
        <taxon>Burkholderiales</taxon>
        <taxon>Oxalobacteraceae</taxon>
        <taxon>Telluria group</taxon>
        <taxon>Duganella</taxon>
    </lineage>
</organism>
<accession>A0A845GK66</accession>
<name>A0A845GK66_9BURK</name>
<comment type="caution">
    <text evidence="1">The sequence shown here is derived from an EMBL/GenBank/DDBJ whole genome shotgun (WGS) entry which is preliminary data.</text>
</comment>
<evidence type="ECO:0000313" key="2">
    <source>
        <dbReference type="Proteomes" id="UP000447355"/>
    </source>
</evidence>